<dbReference type="SMART" id="SM00360">
    <property type="entry name" value="RRM"/>
    <property type="match status" value="1"/>
</dbReference>
<dbReference type="Pfam" id="PF00076">
    <property type="entry name" value="RRM_1"/>
    <property type="match status" value="1"/>
</dbReference>
<evidence type="ECO:0000256" key="2">
    <source>
        <dbReference type="ARBA" id="ARBA00022664"/>
    </source>
</evidence>
<dbReference type="Gramene" id="SIN_1022848.t">
    <property type="protein sequence ID" value="SIN_1022848.t"/>
    <property type="gene ID" value="SIN_1022848"/>
</dbReference>
<feature type="compositionally biased region" description="Basic and acidic residues" evidence="8">
    <location>
        <begin position="833"/>
        <end position="848"/>
    </location>
</feature>
<evidence type="ECO:0000313" key="11">
    <source>
        <dbReference type="RefSeq" id="XP_011087612.1"/>
    </source>
</evidence>
<dbReference type="Proteomes" id="UP000504604">
    <property type="component" value="Linkage group LG8"/>
</dbReference>
<dbReference type="InterPro" id="IPR008847">
    <property type="entry name" value="Suf"/>
</dbReference>
<keyword evidence="5" id="KW-0508">mRNA splicing</keyword>
<dbReference type="InterPro" id="IPR003107">
    <property type="entry name" value="HAT"/>
</dbReference>
<dbReference type="SUPFAM" id="SSF54928">
    <property type="entry name" value="RNA-binding domain, RBD"/>
    <property type="match status" value="1"/>
</dbReference>
<reference evidence="11" key="1">
    <citation type="submission" date="2025-08" db="UniProtKB">
        <authorList>
            <consortium name="RefSeq"/>
        </authorList>
    </citation>
    <scope>IDENTIFICATION</scope>
</reference>
<protein>
    <submittedName>
        <fullName evidence="11">Squamous cell carcinoma antigen recognized by T-cells 3</fullName>
    </submittedName>
</protein>
<evidence type="ECO:0000256" key="3">
    <source>
        <dbReference type="ARBA" id="ARBA00022737"/>
    </source>
</evidence>
<dbReference type="Pfam" id="PF05843">
    <property type="entry name" value="Suf"/>
    <property type="match status" value="1"/>
</dbReference>
<proteinExistence type="predicted"/>
<dbReference type="PROSITE" id="PS50102">
    <property type="entry name" value="RRM"/>
    <property type="match status" value="1"/>
</dbReference>
<evidence type="ECO:0000256" key="7">
    <source>
        <dbReference type="PROSITE-ProRule" id="PRU00176"/>
    </source>
</evidence>
<feature type="compositionally biased region" description="Basic and acidic residues" evidence="8">
    <location>
        <begin position="615"/>
        <end position="632"/>
    </location>
</feature>
<dbReference type="GO" id="GO:0008380">
    <property type="term" value="P:RNA splicing"/>
    <property type="evidence" value="ECO:0007669"/>
    <property type="project" value="UniProtKB-KW"/>
</dbReference>
<gene>
    <name evidence="11" type="primary">LOC105169046</name>
</gene>
<keyword evidence="3" id="KW-0677">Repeat</keyword>
<evidence type="ECO:0000256" key="5">
    <source>
        <dbReference type="ARBA" id="ARBA00023187"/>
    </source>
</evidence>
<dbReference type="Gene3D" id="1.25.40.10">
    <property type="entry name" value="Tetratricopeptide repeat domain"/>
    <property type="match status" value="2"/>
</dbReference>
<keyword evidence="6" id="KW-0539">Nucleus</keyword>
<dbReference type="SUPFAM" id="SSF48452">
    <property type="entry name" value="TPR-like"/>
    <property type="match status" value="1"/>
</dbReference>
<accession>A0A6I9TNK9</accession>
<organism evidence="10 11">
    <name type="scientific">Sesamum indicum</name>
    <name type="common">Oriental sesame</name>
    <name type="synonym">Sesamum orientale</name>
    <dbReference type="NCBI Taxonomy" id="4182"/>
    <lineage>
        <taxon>Eukaryota</taxon>
        <taxon>Viridiplantae</taxon>
        <taxon>Streptophyta</taxon>
        <taxon>Embryophyta</taxon>
        <taxon>Tracheophyta</taxon>
        <taxon>Spermatophyta</taxon>
        <taxon>Magnoliopsida</taxon>
        <taxon>eudicotyledons</taxon>
        <taxon>Gunneridae</taxon>
        <taxon>Pentapetalae</taxon>
        <taxon>asterids</taxon>
        <taxon>lamiids</taxon>
        <taxon>Lamiales</taxon>
        <taxon>Pedaliaceae</taxon>
        <taxon>Sesamum</taxon>
    </lineage>
</organism>
<feature type="region of interest" description="Disordered" evidence="8">
    <location>
        <begin position="577"/>
        <end position="661"/>
    </location>
</feature>
<dbReference type="Gene3D" id="3.30.70.330">
    <property type="match status" value="1"/>
</dbReference>
<dbReference type="GO" id="GO:0017070">
    <property type="term" value="F:U6 snRNA binding"/>
    <property type="evidence" value="ECO:0007669"/>
    <property type="project" value="EnsemblPlants"/>
</dbReference>
<dbReference type="InterPro" id="IPR008669">
    <property type="entry name" value="LSM_interact"/>
</dbReference>
<keyword evidence="2" id="KW-0507">mRNA processing</keyword>
<evidence type="ECO:0000256" key="4">
    <source>
        <dbReference type="ARBA" id="ARBA00022884"/>
    </source>
</evidence>
<dbReference type="InterPro" id="IPR035979">
    <property type="entry name" value="RBD_domain_sf"/>
</dbReference>
<evidence type="ECO:0000259" key="9">
    <source>
        <dbReference type="PROSITE" id="PS50102"/>
    </source>
</evidence>
<dbReference type="InParanoid" id="A0A6I9TNK9"/>
<dbReference type="FunCoup" id="A0A6I9TNK9">
    <property type="interactions" value="3851"/>
</dbReference>
<dbReference type="KEGG" id="sind:105169046"/>
<dbReference type="PANTHER" id="PTHR17204:SF25">
    <property type="entry name" value="RRM DOMAIN-CONTAINING PROTEIN"/>
    <property type="match status" value="1"/>
</dbReference>
<dbReference type="GeneID" id="105169046"/>
<evidence type="ECO:0000313" key="10">
    <source>
        <dbReference type="Proteomes" id="UP000504604"/>
    </source>
</evidence>
<dbReference type="InterPro" id="IPR000504">
    <property type="entry name" value="RRM_dom"/>
</dbReference>
<feature type="compositionally biased region" description="Acidic residues" evidence="8">
    <location>
        <begin position="37"/>
        <end position="50"/>
    </location>
</feature>
<dbReference type="InterPro" id="IPR012677">
    <property type="entry name" value="Nucleotide-bd_a/b_plait_sf"/>
</dbReference>
<dbReference type="GO" id="GO:0006397">
    <property type="term" value="P:mRNA processing"/>
    <property type="evidence" value="ECO:0007669"/>
    <property type="project" value="UniProtKB-KW"/>
</dbReference>
<dbReference type="SMART" id="SM00386">
    <property type="entry name" value="HAT"/>
    <property type="match status" value="8"/>
</dbReference>
<keyword evidence="4 7" id="KW-0694">RNA-binding</keyword>
<sequence length="848" mass="96595">MADSETLVAAQTSGVEEDANRNENQPMPDVQNPSDCSDSESDSDSDSEDEAQVKEQIEALETALYNNPSDYDSHVQYIKILRKQGDLEKLRQAREAMSSLFPLTPDMWQEWAKDETTVSSGVEAFHAVEKLYERGVSDYLSVTLWCDYLNFVQEYDPSVRECSAAGISKARNLFERALTAAGLHVTEGHRIWELYREFEQAIFLTIGETDSGAKEKQIQHIRNLFHRQLSVPLADLKSTLLAYKAWEADHESSIDINSEVLEGLPSHVVSAYQKALEMLNARSHLEEQISKKEIDSEKLEEFMTYLKFEHSFGDPARIQILYERAIAEFPVSSELWLEYTKYLDKTFKTARIVRDAYYRATRNCPWVGELWVRYLLSLERSRGSEYELSTVFEKSLLCTFSSFDEYLNIFLTRVDGLRRRISASTQVVDGLSYAAIRDIFQRASDYLSPHLNNTDKLLNMYSYWARLELKLGKDLVAARGVWESLLKISGSMLEAWQAYIAWEIEIGHINEARSLYKRCYSKRFPGTGSEDICHSWVRFEREYGSLEDFDTAGHKVTPRLQELQLFRFQQESKYIGPAINERESSRKTAREKRKPPSSSIHEQSPAKRSKNMAQDLKKTKENDKGQPRHAAEASEAAALDVNKAESTGLQESKDKSSKRSVPFDDQCTAFVSNLSLQATDDDLRNFFADVGGVVAVRILKDKFTKKSRGLAYVDFSDDAHLAAAVEKNKQILLGKRLSILKSDPQGRKKAAGRGTRSEHGNAGKRTNSTLKTDSQETSKGQNKPQAQASHSRNDEDVQLKGRNTFAVPRNVKPLGWSSRSKPQPEQDEEQEDETPKSNDEFRKMFLKT</sequence>
<evidence type="ECO:0000256" key="1">
    <source>
        <dbReference type="ARBA" id="ARBA00004123"/>
    </source>
</evidence>
<dbReference type="RefSeq" id="XP_011087612.1">
    <property type="nucleotide sequence ID" value="XM_011089310.2"/>
</dbReference>
<feature type="compositionally biased region" description="Polar residues" evidence="8">
    <location>
        <begin position="764"/>
        <end position="790"/>
    </location>
</feature>
<dbReference type="PANTHER" id="PTHR17204">
    <property type="entry name" value="PRE-MRNA PROCESSING PROTEIN PRP39-RELATED"/>
    <property type="match status" value="1"/>
</dbReference>
<evidence type="ECO:0000256" key="8">
    <source>
        <dbReference type="SAM" id="MobiDB-lite"/>
    </source>
</evidence>
<dbReference type="OrthoDB" id="360390at2759"/>
<dbReference type="Pfam" id="PF05391">
    <property type="entry name" value="Lsm_interact"/>
    <property type="match status" value="1"/>
</dbReference>
<dbReference type="InterPro" id="IPR011990">
    <property type="entry name" value="TPR-like_helical_dom_sf"/>
</dbReference>
<evidence type="ECO:0000256" key="6">
    <source>
        <dbReference type="ARBA" id="ARBA00023242"/>
    </source>
</evidence>
<feature type="domain" description="RRM" evidence="9">
    <location>
        <begin position="667"/>
        <end position="744"/>
    </location>
</feature>
<dbReference type="AlphaFoldDB" id="A0A6I9TNK9"/>
<comment type="subcellular location">
    <subcellularLocation>
        <location evidence="1">Nucleus</location>
    </subcellularLocation>
</comment>
<name>A0A6I9TNK9_SESIN</name>
<dbReference type="GO" id="GO:0005634">
    <property type="term" value="C:nucleus"/>
    <property type="evidence" value="ECO:0007669"/>
    <property type="project" value="UniProtKB-SubCell"/>
</dbReference>
<feature type="region of interest" description="Disordered" evidence="8">
    <location>
        <begin position="1"/>
        <end position="53"/>
    </location>
</feature>
<keyword evidence="10" id="KW-1185">Reference proteome</keyword>
<feature type="region of interest" description="Disordered" evidence="8">
    <location>
        <begin position="743"/>
        <end position="848"/>
    </location>
</feature>